<dbReference type="InterPro" id="IPR052917">
    <property type="entry name" value="Stress-Dev_Protein"/>
</dbReference>
<feature type="compositionally biased region" description="Low complexity" evidence="1">
    <location>
        <begin position="47"/>
        <end position="59"/>
    </location>
</feature>
<comment type="caution">
    <text evidence="3">The sequence shown here is derived from an EMBL/GenBank/DDBJ whole genome shotgun (WGS) entry which is preliminary data.</text>
</comment>
<dbReference type="SUPFAM" id="SSF50475">
    <property type="entry name" value="FMN-binding split barrel"/>
    <property type="match status" value="1"/>
</dbReference>
<proteinExistence type="predicted"/>
<evidence type="ECO:0000259" key="2">
    <source>
        <dbReference type="Pfam" id="PF16242"/>
    </source>
</evidence>
<sequence>MRIIFTRALCAAARPTRRTITLPSLIQQSQHNLSLIQPYTTTNIKTTQSQQTNNNNNNNMSGQGFSNADTGNKPADPYKQANLDTEVPLDQKINDLSSFMTSNKFSMMTTRDSKTGYLLSRCMALAATESGGIDLLFHTNTESGKTDDLKSDEHINISFLNSTTGDWASVSGTASIVTDRDLVRKHYNPHLKAWFGDLGDGVHDGGPEDPRVGVIRVKMVTAHYAISTKNIVGKVADVAQGVITGKPASVNKLREISEQEVQSWRSSH</sequence>
<dbReference type="PANTHER" id="PTHR34818">
    <property type="entry name" value="PROTEIN BLI-3"/>
    <property type="match status" value="1"/>
</dbReference>
<feature type="region of interest" description="Disordered" evidence="1">
    <location>
        <begin position="47"/>
        <end position="77"/>
    </location>
</feature>
<evidence type="ECO:0000256" key="1">
    <source>
        <dbReference type="SAM" id="MobiDB-lite"/>
    </source>
</evidence>
<dbReference type="PANTHER" id="PTHR34818:SF1">
    <property type="entry name" value="PROTEIN BLI-3"/>
    <property type="match status" value="1"/>
</dbReference>
<dbReference type="Proteomes" id="UP001451303">
    <property type="component" value="Unassembled WGS sequence"/>
</dbReference>
<evidence type="ECO:0000313" key="3">
    <source>
        <dbReference type="EMBL" id="KAL0471693.1"/>
    </source>
</evidence>
<keyword evidence="4" id="KW-1185">Reference proteome</keyword>
<feature type="compositionally biased region" description="Polar residues" evidence="1">
    <location>
        <begin position="60"/>
        <end position="70"/>
    </location>
</feature>
<accession>A0ABR3DII1</accession>
<reference evidence="3 4" key="1">
    <citation type="submission" date="2023-09" db="EMBL/GenBank/DDBJ databases">
        <title>Multi-omics analysis of a traditional fermented food reveals byproduct-associated fungal strains for waste-to-food upcycling.</title>
        <authorList>
            <consortium name="Lawrence Berkeley National Laboratory"/>
            <person name="Rekdal V.M."/>
            <person name="Villalobos-Escobedo J.M."/>
            <person name="Rodriguez-Valeron N."/>
            <person name="Garcia M.O."/>
            <person name="Vasquez D.P."/>
            <person name="Damayanti I."/>
            <person name="Sorensen P.M."/>
            <person name="Baidoo E.E."/>
            <person name="De Carvalho A.C."/>
            <person name="Riley R."/>
            <person name="Lipzen A."/>
            <person name="He G."/>
            <person name="Yan M."/>
            <person name="Haridas S."/>
            <person name="Daum C."/>
            <person name="Yoshinaga Y."/>
            <person name="Ng V."/>
            <person name="Grigoriev I.V."/>
            <person name="Munk R."/>
            <person name="Nuraida L."/>
            <person name="Wijaya C.H."/>
            <person name="Morales P.-C."/>
            <person name="Keasling J.D."/>
        </authorList>
    </citation>
    <scope>NUCLEOTIDE SEQUENCE [LARGE SCALE GENOMIC DNA]</scope>
    <source>
        <strain evidence="3 4">FGSC 2613</strain>
    </source>
</reference>
<dbReference type="InterPro" id="IPR038725">
    <property type="entry name" value="YdaG_split_barrel_FMN-bd"/>
</dbReference>
<dbReference type="InterPro" id="IPR012349">
    <property type="entry name" value="Split_barrel_FMN-bd"/>
</dbReference>
<gene>
    <name evidence="3" type="ORF">QR685DRAFT_494279</name>
</gene>
<name>A0ABR3DII1_NEUIN</name>
<dbReference type="EMBL" id="JAVLET010000003">
    <property type="protein sequence ID" value="KAL0471693.1"/>
    <property type="molecule type" value="Genomic_DNA"/>
</dbReference>
<feature type="domain" description="General stress protein FMN-binding split barrel" evidence="2">
    <location>
        <begin position="93"/>
        <end position="246"/>
    </location>
</feature>
<dbReference type="Gene3D" id="2.30.110.10">
    <property type="entry name" value="Electron Transport, Fmn-binding Protein, Chain A"/>
    <property type="match status" value="1"/>
</dbReference>
<protein>
    <submittedName>
        <fullName evidence="3">Protein bli-3</fullName>
    </submittedName>
</protein>
<organism evidence="3 4">
    <name type="scientific">Neurospora intermedia</name>
    <dbReference type="NCBI Taxonomy" id="5142"/>
    <lineage>
        <taxon>Eukaryota</taxon>
        <taxon>Fungi</taxon>
        <taxon>Dikarya</taxon>
        <taxon>Ascomycota</taxon>
        <taxon>Pezizomycotina</taxon>
        <taxon>Sordariomycetes</taxon>
        <taxon>Sordariomycetidae</taxon>
        <taxon>Sordariales</taxon>
        <taxon>Sordariaceae</taxon>
        <taxon>Neurospora</taxon>
    </lineage>
</organism>
<dbReference type="Pfam" id="PF16242">
    <property type="entry name" value="Pyrid_ox_like"/>
    <property type="match status" value="1"/>
</dbReference>
<evidence type="ECO:0000313" key="4">
    <source>
        <dbReference type="Proteomes" id="UP001451303"/>
    </source>
</evidence>